<comment type="caution">
    <text evidence="2">The sequence shown here is derived from an EMBL/GenBank/DDBJ whole genome shotgun (WGS) entry which is preliminary data.</text>
</comment>
<dbReference type="Proteomes" id="UP000178651">
    <property type="component" value="Unassembled WGS sequence"/>
</dbReference>
<dbReference type="Pfam" id="PF00704">
    <property type="entry name" value="Glyco_hydro_18"/>
    <property type="match status" value="1"/>
</dbReference>
<dbReference type="EMBL" id="MHIU01000043">
    <property type="protein sequence ID" value="OGY57204.1"/>
    <property type="molecule type" value="Genomic_DNA"/>
</dbReference>
<proteinExistence type="predicted"/>
<feature type="domain" description="GH18" evidence="1">
    <location>
        <begin position="40"/>
        <end position="352"/>
    </location>
</feature>
<dbReference type="AlphaFoldDB" id="A0A1G1YY46"/>
<dbReference type="PANTHER" id="PTHR46066">
    <property type="entry name" value="CHITINASE DOMAIN-CONTAINING PROTEIN 1 FAMILY MEMBER"/>
    <property type="match status" value="1"/>
</dbReference>
<sequence length="352" mass="39971">MKKLTRQFVKPFSVLMIIALFAGIIPLPTEAATKGTPYKYNRIFYYRDTELAFDSLTTYPSSIDVVAPQTYSLDSAGMLSGTIEPEVIAFAKKRKIKVMPLVTNGSFGKAEYQGLLNNTAAQDLALTTLVTEAKNFGYWGWQIDFEQMDFSYRDKFSAFVKKAAEVMKQNNLILSVAVIAQISDNPADYPNDLWQKTIGVYDYSSLAANVDFISLMSYDDPNSIGPIVEYSWLKKVLNYSLKLIPHDKLSLGIPLYYWHWNDTTGERLGSGGREGIYNAFKKHYVTTHYSTKHEAPYLTYWSHAQEYVIWYENARSVKKKVSLIKEFGLHGFSAWALGLELPSIYGSLKLFN</sequence>
<dbReference type="SMART" id="SM00636">
    <property type="entry name" value="Glyco_18"/>
    <property type="match status" value="1"/>
</dbReference>
<dbReference type="SUPFAM" id="SSF51445">
    <property type="entry name" value="(Trans)glycosidases"/>
    <property type="match status" value="1"/>
</dbReference>
<name>A0A1G1YY46_9BACT</name>
<organism evidence="2 3">
    <name type="scientific">Candidatus Colwellbacteria bacterium RIFCSPHIGHO2_02_FULL_43_15</name>
    <dbReference type="NCBI Taxonomy" id="1797686"/>
    <lineage>
        <taxon>Bacteria</taxon>
        <taxon>Candidatus Colwelliibacteriota</taxon>
    </lineage>
</organism>
<dbReference type="Gene3D" id="3.10.50.10">
    <property type="match status" value="1"/>
</dbReference>
<dbReference type="GO" id="GO:0008061">
    <property type="term" value="F:chitin binding"/>
    <property type="evidence" value="ECO:0007669"/>
    <property type="project" value="InterPro"/>
</dbReference>
<dbReference type="Gene3D" id="3.20.20.80">
    <property type="entry name" value="Glycosidases"/>
    <property type="match status" value="1"/>
</dbReference>
<dbReference type="PROSITE" id="PS51910">
    <property type="entry name" value="GH18_2"/>
    <property type="match status" value="1"/>
</dbReference>
<dbReference type="PANTHER" id="PTHR46066:SF2">
    <property type="entry name" value="CHITINASE DOMAIN-CONTAINING PROTEIN 1"/>
    <property type="match status" value="1"/>
</dbReference>
<evidence type="ECO:0000313" key="3">
    <source>
        <dbReference type="Proteomes" id="UP000178651"/>
    </source>
</evidence>
<dbReference type="InterPro" id="IPR011583">
    <property type="entry name" value="Chitinase_II/V-like_cat"/>
</dbReference>
<accession>A0A1G1YY46</accession>
<dbReference type="GO" id="GO:0005975">
    <property type="term" value="P:carbohydrate metabolic process"/>
    <property type="evidence" value="ECO:0007669"/>
    <property type="project" value="InterPro"/>
</dbReference>
<evidence type="ECO:0000313" key="2">
    <source>
        <dbReference type="EMBL" id="OGY57204.1"/>
    </source>
</evidence>
<reference evidence="2 3" key="1">
    <citation type="journal article" date="2016" name="Nat. Commun.">
        <title>Thousands of microbial genomes shed light on interconnected biogeochemical processes in an aquifer system.</title>
        <authorList>
            <person name="Anantharaman K."/>
            <person name="Brown C.T."/>
            <person name="Hug L.A."/>
            <person name="Sharon I."/>
            <person name="Castelle C.J."/>
            <person name="Probst A.J."/>
            <person name="Thomas B.C."/>
            <person name="Singh A."/>
            <person name="Wilkins M.J."/>
            <person name="Karaoz U."/>
            <person name="Brodie E.L."/>
            <person name="Williams K.H."/>
            <person name="Hubbard S.S."/>
            <person name="Banfield J.F."/>
        </authorList>
    </citation>
    <scope>NUCLEOTIDE SEQUENCE [LARGE SCALE GENOMIC DNA]</scope>
</reference>
<protein>
    <recommendedName>
        <fullName evidence="1">GH18 domain-containing protein</fullName>
    </recommendedName>
</protein>
<gene>
    <name evidence="2" type="ORF">A3D47_02660</name>
</gene>
<dbReference type="InterPro" id="IPR017853">
    <property type="entry name" value="GH"/>
</dbReference>
<evidence type="ECO:0000259" key="1">
    <source>
        <dbReference type="PROSITE" id="PS51910"/>
    </source>
</evidence>
<dbReference type="InterPro" id="IPR001223">
    <property type="entry name" value="Glyco_hydro18_cat"/>
</dbReference>
<dbReference type="InterPro" id="IPR029070">
    <property type="entry name" value="Chitinase_insertion_sf"/>
</dbReference>